<dbReference type="PROSITE" id="PS50927">
    <property type="entry name" value="BULB_LECTIN"/>
    <property type="match status" value="1"/>
</dbReference>
<gene>
    <name evidence="3" type="ORF">C0Z19_22785</name>
</gene>
<evidence type="ECO:0000313" key="3">
    <source>
        <dbReference type="EMBL" id="PMS18697.1"/>
    </source>
</evidence>
<accession>A0A2N7VNK9</accession>
<dbReference type="Proteomes" id="UP000235347">
    <property type="component" value="Unassembled WGS sequence"/>
</dbReference>
<dbReference type="InterPro" id="IPR001480">
    <property type="entry name" value="Bulb-type_lectin_dom"/>
</dbReference>
<evidence type="ECO:0000259" key="2">
    <source>
        <dbReference type="PROSITE" id="PS50927"/>
    </source>
</evidence>
<dbReference type="Gene3D" id="2.90.10.10">
    <property type="entry name" value="Bulb-type lectin domain"/>
    <property type="match status" value="2"/>
</dbReference>
<sequence>MTFPIGDAPSQVPASTAPTAPHPSAPASPAPPIELQPGQKLRAGESIRSADGRYELRMQADGNLVEYDLTTHVTAWSTNTAKSGATVAIMQKDGNFVLYKTDPDTLCVNGKNDVWSSGTNGHSGAYLTVEANGDVVVDSTNGSKSRALWQSGLPLPEIPPAQPPLPQVPLALPSSDPRSSGAVGVFKPGQGETGIAQFILGPGDSPYDVLQRSQAAGSLGFADTTSFLDASFAATSALDPKAFGTRAANPADAARTLPIGQTITALNSKRLGYLEQERTQLQSLESAPANAPKTQLDELKSNLIGTIYQELDYAATPQAVPDLQQLTASIKARAPQDKAFNDAIDDAASLYQTRKLAPNGRTSNELGKIMSAAAAGNWGQVRALVSDQAVACAGTDQGATALGDITARASVYLTYAGGDPAFATAMRNGIQDAQRKVLVDAPVQTVVDAYHKHGAVAMMQALNKVTDSQTATMGQVGQIMSDSRVQDVIKQAIGDMSDWKGEDNFLNSNEAMLDLSQACQHALESDHGKSGPGRAAVDRIATYIVGQANRLQPANVPFTQLVFDEAQNQGNAALALARVSSAAAGQGNVALAFAVGTQARLYQNPVYASATIDGVRQGLDILSSQVKTLDDQANKDSAFVSVPMADWGANSSPEQQAALVKTLLADNPDNAKTYGTDLNKIAPLKEKVEGVNAAVSAYSGSLKGVVGFDTDVPQPGRGGLYRWGFANTPSVTKALAGMAEPMANLSKKAGFADDASSDPTNTLWLQRSVRKVYEQIGKKLIGDLGADGDKSVMSPKGVKLAQGWWKRINKSVGAVLYFQNAAYTLGEATQGGLLTFMQDGASGIRQELGGISYALSAGIPSDKLASLRPGSGETLLAKSYESAKVDIDALKIPEGARKALSLSIHFAMQDTSDFASAILGATEAAQEFSDGKTWEGVGNVLNTAGYATFLTGSGIDAAEVPIGSALFSESALAALDWVGGGLVAAGALIGTSAKAYATSHEHDENDKQLLEAMGVHPDIATQLAKHATSFDGKPPTAGGFLTQDYFTPENVKVTGGDTEQAAMVRWLNTLTPHQADAMASALKAGDGVWQKEPAAKANDQFNNALMEYGVALPDGIVLPMQLS</sequence>
<dbReference type="RefSeq" id="WP_102612101.1">
    <property type="nucleotide sequence ID" value="NZ_PNYB01000024.1"/>
</dbReference>
<feature type="domain" description="Bulb-type lectin" evidence="2">
    <location>
        <begin position="32"/>
        <end position="150"/>
    </location>
</feature>
<organism evidence="3 4">
    <name type="scientific">Trinickia soli</name>
    <dbReference type="NCBI Taxonomy" id="380675"/>
    <lineage>
        <taxon>Bacteria</taxon>
        <taxon>Pseudomonadati</taxon>
        <taxon>Pseudomonadota</taxon>
        <taxon>Betaproteobacteria</taxon>
        <taxon>Burkholderiales</taxon>
        <taxon>Burkholderiaceae</taxon>
        <taxon>Trinickia</taxon>
    </lineage>
</organism>
<keyword evidence="4" id="KW-1185">Reference proteome</keyword>
<dbReference type="EMBL" id="PNYB01000024">
    <property type="protein sequence ID" value="PMS18697.1"/>
    <property type="molecule type" value="Genomic_DNA"/>
</dbReference>
<reference evidence="3 4" key="1">
    <citation type="submission" date="2018-01" db="EMBL/GenBank/DDBJ databases">
        <title>Whole genome analyses suggest that Burkholderia sensu lato contains two further novel genera in the rhizoxinica-symbiotica group Mycetohabitans gen. nov., and Trinickia gen. nov.: implications for the evolution of diazotrophy and nodulation in the Burkholderiaceae.</title>
        <authorList>
            <person name="Estrada-de los Santos P."/>
            <person name="Palmer M."/>
            <person name="Chavez-Ramirez B."/>
            <person name="Beukes C."/>
            <person name="Steenkamp E.T."/>
            <person name="Hirsch A.M."/>
            <person name="Manyaka P."/>
            <person name="Maluk M."/>
            <person name="Lafos M."/>
            <person name="Crook M."/>
            <person name="Gross E."/>
            <person name="Simon M.F."/>
            <person name="Bueno dos Reis Junior F."/>
            <person name="Poole P.S."/>
            <person name="Venter S.N."/>
            <person name="James E.K."/>
        </authorList>
    </citation>
    <scope>NUCLEOTIDE SEQUENCE [LARGE SCALE GENOMIC DNA]</scope>
    <source>
        <strain evidence="3 4">GP25-8</strain>
    </source>
</reference>
<dbReference type="SMART" id="SM00108">
    <property type="entry name" value="B_lectin"/>
    <property type="match status" value="1"/>
</dbReference>
<proteinExistence type="predicted"/>
<dbReference type="InterPro" id="IPR036426">
    <property type="entry name" value="Bulb-type_lectin_dom_sf"/>
</dbReference>
<name>A0A2N7VNK9_9BURK</name>
<evidence type="ECO:0000313" key="4">
    <source>
        <dbReference type="Proteomes" id="UP000235347"/>
    </source>
</evidence>
<feature type="region of interest" description="Disordered" evidence="1">
    <location>
        <begin position="1"/>
        <end position="46"/>
    </location>
</feature>
<protein>
    <recommendedName>
        <fullName evidence="2">Bulb-type lectin domain-containing protein</fullName>
    </recommendedName>
</protein>
<dbReference type="AlphaFoldDB" id="A0A2N7VNK9"/>
<feature type="compositionally biased region" description="Pro residues" evidence="1">
    <location>
        <begin position="20"/>
        <end position="34"/>
    </location>
</feature>
<evidence type="ECO:0000256" key="1">
    <source>
        <dbReference type="SAM" id="MobiDB-lite"/>
    </source>
</evidence>
<comment type="caution">
    <text evidence="3">The sequence shown here is derived from an EMBL/GenBank/DDBJ whole genome shotgun (WGS) entry which is preliminary data.</text>
</comment>
<dbReference type="SUPFAM" id="SSF51110">
    <property type="entry name" value="alpha-D-mannose-specific plant lectins"/>
    <property type="match status" value="1"/>
</dbReference>